<feature type="coiled-coil region" evidence="6">
    <location>
        <begin position="541"/>
        <end position="572"/>
    </location>
</feature>
<evidence type="ECO:0000259" key="8">
    <source>
        <dbReference type="PROSITE" id="PS50109"/>
    </source>
</evidence>
<keyword evidence="4" id="KW-0808">Transferase</keyword>
<dbReference type="EMBL" id="CP034171">
    <property type="protein sequence ID" value="AZI20885.1"/>
    <property type="molecule type" value="Genomic_DNA"/>
</dbReference>
<evidence type="ECO:0000256" key="3">
    <source>
        <dbReference type="ARBA" id="ARBA00022553"/>
    </source>
</evidence>
<dbReference type="PANTHER" id="PTHR43304">
    <property type="entry name" value="PHYTOCHROME-LIKE PROTEIN CPH1"/>
    <property type="match status" value="1"/>
</dbReference>
<dbReference type="SUPFAM" id="SSF55874">
    <property type="entry name" value="ATPase domain of HSP90 chaperone/DNA topoisomerase II/histidine kinase"/>
    <property type="match status" value="1"/>
</dbReference>
<dbReference type="AlphaFoldDB" id="A0A3G8WI86"/>
<protein>
    <recommendedName>
        <fullName evidence="2">histidine kinase</fullName>
        <ecNumber evidence="2">2.7.13.3</ecNumber>
    </recommendedName>
</protein>
<evidence type="ECO:0000313" key="11">
    <source>
        <dbReference type="Proteomes" id="UP000282297"/>
    </source>
</evidence>
<dbReference type="SUPFAM" id="SSF47384">
    <property type="entry name" value="Homodimeric domain of signal transducing histidine kinase"/>
    <property type="match status" value="1"/>
</dbReference>
<reference evidence="11" key="1">
    <citation type="submission" date="2018-11" db="EMBL/GenBank/DDBJ databases">
        <title>Proposal to divide the Flavobacteriaceae and reorganize its genera based on Amino Acid Identity values calculated from whole genome sequences.</title>
        <authorList>
            <person name="Nicholson A.C."/>
            <person name="Gulvik C.A."/>
            <person name="Whitney A.M."/>
            <person name="Humrighouse B.W."/>
            <person name="Bell M."/>
            <person name="Holmes B."/>
            <person name="Steigerwalt A.B."/>
            <person name="Villarma A."/>
            <person name="Sheth M."/>
            <person name="Batra D."/>
            <person name="Pryor J."/>
            <person name="Bernardet J.-F."/>
            <person name="Hugo C."/>
            <person name="Kampfer P."/>
            <person name="Newman J.D."/>
            <person name="McQuiston J.R."/>
        </authorList>
    </citation>
    <scope>NUCLEOTIDE SEQUENCE [LARGE SCALE GENOMIC DNA]</scope>
    <source>
        <strain evidence="11">H4753</strain>
    </source>
</reference>
<dbReference type="Gene3D" id="3.30.565.10">
    <property type="entry name" value="Histidine kinase-like ATPase, C-terminal domain"/>
    <property type="match status" value="1"/>
</dbReference>
<dbReference type="InterPro" id="IPR005467">
    <property type="entry name" value="His_kinase_dom"/>
</dbReference>
<feature type="transmembrane region" description="Helical" evidence="7">
    <location>
        <begin position="158"/>
        <end position="176"/>
    </location>
</feature>
<dbReference type="NCBIfam" id="TIGR00229">
    <property type="entry name" value="sensory_box"/>
    <property type="match status" value="1"/>
</dbReference>
<accession>A0A3G8WI86</accession>
<evidence type="ECO:0000313" key="10">
    <source>
        <dbReference type="EMBL" id="AZI20885.1"/>
    </source>
</evidence>
<dbReference type="InterPro" id="IPR004358">
    <property type="entry name" value="Sig_transdc_His_kin-like_C"/>
</dbReference>
<dbReference type="GO" id="GO:0000155">
    <property type="term" value="F:phosphorelay sensor kinase activity"/>
    <property type="evidence" value="ECO:0007669"/>
    <property type="project" value="InterPro"/>
</dbReference>
<dbReference type="PANTHER" id="PTHR43304:SF1">
    <property type="entry name" value="PAC DOMAIN-CONTAINING PROTEIN"/>
    <property type="match status" value="1"/>
</dbReference>
<dbReference type="RefSeq" id="WP_124785065.1">
    <property type="nucleotide sequence ID" value="NZ_CP034171.1"/>
</dbReference>
<name>A0A3G8WI86_9FLAO</name>
<dbReference type="InterPro" id="IPR007891">
    <property type="entry name" value="CHASE3"/>
</dbReference>
<keyword evidence="7" id="KW-1133">Transmembrane helix</keyword>
<dbReference type="Pfam" id="PF02518">
    <property type="entry name" value="HATPase_c"/>
    <property type="match status" value="1"/>
</dbReference>
<dbReference type="InterPro" id="IPR036097">
    <property type="entry name" value="HisK_dim/P_sf"/>
</dbReference>
<dbReference type="Gene3D" id="3.30.450.20">
    <property type="entry name" value="PAS domain"/>
    <property type="match status" value="2"/>
</dbReference>
<keyword evidence="5" id="KW-0418">Kinase</keyword>
<dbReference type="SMART" id="SM00388">
    <property type="entry name" value="HisKA"/>
    <property type="match status" value="1"/>
</dbReference>
<sequence>MGLTYKHLERVNENNFWVNHSLDASLKLEELYSNIKNIENQRIHFFATGNPQDLDNIPALKIAVQKELADLGRSFAHNPKQLKNLQDLNRLVSEKIKLVDSPVILQDSNLSELKIHILKDSELTRDISLKIREMLLEEKMILQERRSQLFFDQRSTPVYLYIISLFSLGLLGFAFYRINKDVKIQKQVNRNLQVSLDTSKLAEKVGDFGVWILDLESNQYTFSDNEYRILGYEPGGFEAKYEGFMKHIHPEDYDYVHKRAKEMISGKDMLPFTYRVITKDGKLKHFQTAGQIVEMNTGEKVVLGITKNVTSDIENKLQLESINWVLSERNKNLSIANETFGESEKIGAFGTWQWFPQDDYFVFSKNLICLYGFNPENFDHELKNFLPAIHPEDKHIVNERTKKMYEGQEVKAFVHRIYRADDHKLRYHSVTSKKISDPAVGEYMLFITRDITDEYLDKQNIEEKNILLEANNKELQAFNYVASHDLQEPLRKIETFISRLYDKDNDRLSDAGRQYLERIQFSAGRMRKLIDDLLQFSRSTRADQKFEYTELNELMQNATEELQTTIEEKNATINLEPLPMLKVIPFQIQQLFVNILGNSLKYSKKDVAPVIDLKVTEVESKNEPLILKKSKKIYFKLQFTDNGIGFEQQYADRIFTLFNRLHDKDEFEGTGIGLAICKKIVENHNGYIYAEGTPGVGAKFTIFLPQY</sequence>
<dbReference type="Pfam" id="PF08447">
    <property type="entry name" value="PAS_3"/>
    <property type="match status" value="1"/>
</dbReference>
<dbReference type="Pfam" id="PF00512">
    <property type="entry name" value="HisKA"/>
    <property type="match status" value="1"/>
</dbReference>
<dbReference type="Proteomes" id="UP000282297">
    <property type="component" value="Chromosome"/>
</dbReference>
<dbReference type="CDD" id="cd00082">
    <property type="entry name" value="HisKA"/>
    <property type="match status" value="1"/>
</dbReference>
<evidence type="ECO:0000259" key="9">
    <source>
        <dbReference type="PROSITE" id="PS50112"/>
    </source>
</evidence>
<evidence type="ECO:0000256" key="6">
    <source>
        <dbReference type="SAM" id="Coils"/>
    </source>
</evidence>
<dbReference type="SUPFAM" id="SSF55785">
    <property type="entry name" value="PYP-like sensor domain (PAS domain)"/>
    <property type="match status" value="2"/>
</dbReference>
<dbReference type="SMART" id="SM00387">
    <property type="entry name" value="HATPase_c"/>
    <property type="match status" value="1"/>
</dbReference>
<keyword evidence="6" id="KW-0175">Coiled coil</keyword>
<dbReference type="InterPro" id="IPR035965">
    <property type="entry name" value="PAS-like_dom_sf"/>
</dbReference>
<proteinExistence type="predicted"/>
<organism evidence="10 11">
    <name type="scientific">Chryseobacterium taklimakanense</name>
    <dbReference type="NCBI Taxonomy" id="536441"/>
    <lineage>
        <taxon>Bacteria</taxon>
        <taxon>Pseudomonadati</taxon>
        <taxon>Bacteroidota</taxon>
        <taxon>Flavobacteriia</taxon>
        <taxon>Flavobacteriales</taxon>
        <taxon>Weeksellaceae</taxon>
        <taxon>Chryseobacterium group</taxon>
        <taxon>Chryseobacterium</taxon>
    </lineage>
</organism>
<dbReference type="PRINTS" id="PR00344">
    <property type="entry name" value="BCTRLSENSOR"/>
</dbReference>
<feature type="domain" description="Histidine kinase" evidence="8">
    <location>
        <begin position="481"/>
        <end position="707"/>
    </location>
</feature>
<dbReference type="InterPro" id="IPR003661">
    <property type="entry name" value="HisK_dim/P_dom"/>
</dbReference>
<dbReference type="InterPro" id="IPR013655">
    <property type="entry name" value="PAS_fold_3"/>
</dbReference>
<evidence type="ECO:0000256" key="2">
    <source>
        <dbReference type="ARBA" id="ARBA00012438"/>
    </source>
</evidence>
<evidence type="ECO:0000256" key="4">
    <source>
        <dbReference type="ARBA" id="ARBA00022679"/>
    </source>
</evidence>
<evidence type="ECO:0000256" key="1">
    <source>
        <dbReference type="ARBA" id="ARBA00000085"/>
    </source>
</evidence>
<dbReference type="InterPro" id="IPR036890">
    <property type="entry name" value="HATPase_C_sf"/>
</dbReference>
<dbReference type="PROSITE" id="PS50109">
    <property type="entry name" value="HIS_KIN"/>
    <property type="match status" value="1"/>
</dbReference>
<feature type="domain" description="PAS" evidence="9">
    <location>
        <begin position="210"/>
        <end position="267"/>
    </location>
</feature>
<dbReference type="Gene3D" id="1.10.287.130">
    <property type="match status" value="1"/>
</dbReference>
<dbReference type="InterPro" id="IPR000014">
    <property type="entry name" value="PAS"/>
</dbReference>
<keyword evidence="7" id="KW-0812">Transmembrane</keyword>
<evidence type="ECO:0000256" key="7">
    <source>
        <dbReference type="SAM" id="Phobius"/>
    </source>
</evidence>
<gene>
    <name evidence="10" type="ORF">EIH08_09420</name>
</gene>
<comment type="catalytic activity">
    <reaction evidence="1">
        <text>ATP + protein L-histidine = ADP + protein N-phospho-L-histidine.</text>
        <dbReference type="EC" id="2.7.13.3"/>
    </reaction>
</comment>
<dbReference type="EC" id="2.7.13.3" evidence="2"/>
<keyword evidence="3" id="KW-0597">Phosphoprotein</keyword>
<dbReference type="Pfam" id="PF05227">
    <property type="entry name" value="CHASE3"/>
    <property type="match status" value="1"/>
</dbReference>
<evidence type="ECO:0000256" key="5">
    <source>
        <dbReference type="ARBA" id="ARBA00022777"/>
    </source>
</evidence>
<keyword evidence="7" id="KW-0472">Membrane</keyword>
<dbReference type="InterPro" id="IPR052162">
    <property type="entry name" value="Sensor_kinase/Photoreceptor"/>
</dbReference>
<dbReference type="InterPro" id="IPR003594">
    <property type="entry name" value="HATPase_dom"/>
</dbReference>
<dbReference type="PROSITE" id="PS50112">
    <property type="entry name" value="PAS"/>
    <property type="match status" value="1"/>
</dbReference>